<keyword evidence="3" id="KW-1185">Reference proteome</keyword>
<sequence>NRALDQCNLHKSNDAYDCISAGSARNAYLAVALSKPHGAWGSWASTSATTAGKNALYYCKYYGGGNACKVVFNKHSSER</sequence>
<evidence type="ECO:0000313" key="2">
    <source>
        <dbReference type="EMBL" id="NKX52772.1"/>
    </source>
</evidence>
<organism evidence="2 3">
    <name type="scientific">Arthrobacter deserti</name>
    <dbReference type="NCBI Taxonomy" id="1742687"/>
    <lineage>
        <taxon>Bacteria</taxon>
        <taxon>Bacillati</taxon>
        <taxon>Actinomycetota</taxon>
        <taxon>Actinomycetes</taxon>
        <taxon>Micrococcales</taxon>
        <taxon>Micrococcaceae</taxon>
        <taxon>Arthrobacter</taxon>
    </lineage>
</organism>
<dbReference type="Proteomes" id="UP000523795">
    <property type="component" value="Unassembled WGS sequence"/>
</dbReference>
<evidence type="ECO:0000259" key="1">
    <source>
        <dbReference type="Pfam" id="PF13827"/>
    </source>
</evidence>
<name>A0ABX1JYE8_9MICC</name>
<dbReference type="Pfam" id="PF13827">
    <property type="entry name" value="DUF4189"/>
    <property type="match status" value="1"/>
</dbReference>
<accession>A0ABX1JYE8</accession>
<reference evidence="2 3" key="1">
    <citation type="submission" date="2020-04" db="EMBL/GenBank/DDBJ databases">
        <authorList>
            <person name="Liu S."/>
        </authorList>
    </citation>
    <scope>NUCLEOTIDE SEQUENCE [LARGE SCALE GENOMIC DNA]</scope>
    <source>
        <strain evidence="2 3">CGMCC 1.15091</strain>
    </source>
</reference>
<dbReference type="InterPro" id="IPR025240">
    <property type="entry name" value="DUF4189"/>
</dbReference>
<comment type="caution">
    <text evidence="2">The sequence shown here is derived from an EMBL/GenBank/DDBJ whole genome shotgun (WGS) entry which is preliminary data.</text>
</comment>
<dbReference type="EMBL" id="JAAZSR010000727">
    <property type="protein sequence ID" value="NKX52772.1"/>
    <property type="molecule type" value="Genomic_DNA"/>
</dbReference>
<feature type="domain" description="DUF4189" evidence="1">
    <location>
        <begin position="1"/>
        <end position="72"/>
    </location>
</feature>
<gene>
    <name evidence="2" type="ORF">HER39_19785</name>
</gene>
<feature type="non-terminal residue" evidence="2">
    <location>
        <position position="1"/>
    </location>
</feature>
<evidence type="ECO:0000313" key="3">
    <source>
        <dbReference type="Proteomes" id="UP000523795"/>
    </source>
</evidence>
<proteinExistence type="predicted"/>
<protein>
    <submittedName>
        <fullName evidence="2">DUF4189 domain-containing protein</fullName>
    </submittedName>
</protein>